<feature type="region of interest" description="Disordered" evidence="1">
    <location>
        <begin position="1"/>
        <end position="122"/>
    </location>
</feature>
<evidence type="ECO:0000256" key="1">
    <source>
        <dbReference type="SAM" id="MobiDB-lite"/>
    </source>
</evidence>
<evidence type="ECO:0000313" key="2">
    <source>
        <dbReference type="EMBL" id="GLB45132.1"/>
    </source>
</evidence>
<accession>A0A9P3UUG5</accession>
<comment type="caution">
    <text evidence="2">The sequence shown here is derived from an EMBL/GenBank/DDBJ whole genome shotgun (WGS) entry which is preliminary data.</text>
</comment>
<organism evidence="2 3">
    <name type="scientific">Lyophyllum shimeji</name>
    <name type="common">Hon-shimeji</name>
    <name type="synonym">Tricholoma shimeji</name>
    <dbReference type="NCBI Taxonomy" id="47721"/>
    <lineage>
        <taxon>Eukaryota</taxon>
        <taxon>Fungi</taxon>
        <taxon>Dikarya</taxon>
        <taxon>Basidiomycota</taxon>
        <taxon>Agaricomycotina</taxon>
        <taxon>Agaricomycetes</taxon>
        <taxon>Agaricomycetidae</taxon>
        <taxon>Agaricales</taxon>
        <taxon>Tricholomatineae</taxon>
        <taxon>Lyophyllaceae</taxon>
        <taxon>Lyophyllum</taxon>
    </lineage>
</organism>
<feature type="compositionally biased region" description="Polar residues" evidence="1">
    <location>
        <begin position="11"/>
        <end position="20"/>
    </location>
</feature>
<dbReference type="Proteomes" id="UP001063166">
    <property type="component" value="Unassembled WGS sequence"/>
</dbReference>
<proteinExistence type="predicted"/>
<name>A0A9P3UUG5_LYOSH</name>
<sequence>MLVVETAPPLLQNQESFSASTRHRQSTLRNMSETLPPKTRISLFKDLGIEAGTEADNEDDDDDKAAGEEQVILQKSHAARPRPLDPVPAASNVVSHVSTNPEASAAAPNSARRVSGLVDSQS</sequence>
<dbReference type="EMBL" id="BRPK01000020">
    <property type="protein sequence ID" value="GLB45132.1"/>
    <property type="molecule type" value="Genomic_DNA"/>
</dbReference>
<feature type="compositionally biased region" description="Acidic residues" evidence="1">
    <location>
        <begin position="53"/>
        <end position="63"/>
    </location>
</feature>
<dbReference type="AlphaFoldDB" id="A0A9P3UUG5"/>
<protein>
    <submittedName>
        <fullName evidence="2">Uncharacterized protein</fullName>
    </submittedName>
</protein>
<keyword evidence="3" id="KW-1185">Reference proteome</keyword>
<evidence type="ECO:0000313" key="3">
    <source>
        <dbReference type="Proteomes" id="UP001063166"/>
    </source>
</evidence>
<gene>
    <name evidence="2" type="ORF">LshimejAT787_2000370</name>
</gene>
<reference evidence="2" key="1">
    <citation type="submission" date="2022-07" db="EMBL/GenBank/DDBJ databases">
        <title>The genome of Lyophyllum shimeji provides insight into the initial evolution of ectomycorrhizal fungal genome.</title>
        <authorList>
            <person name="Kobayashi Y."/>
            <person name="Shibata T."/>
            <person name="Hirakawa H."/>
            <person name="Shigenobu S."/>
            <person name="Nishiyama T."/>
            <person name="Yamada A."/>
            <person name="Hasebe M."/>
            <person name="Kawaguchi M."/>
        </authorList>
    </citation>
    <scope>NUCLEOTIDE SEQUENCE</scope>
    <source>
        <strain evidence="2">AT787</strain>
    </source>
</reference>
<feature type="compositionally biased region" description="Low complexity" evidence="1">
    <location>
        <begin position="100"/>
        <end position="113"/>
    </location>
</feature>